<dbReference type="GO" id="GO:0008270">
    <property type="term" value="F:zinc ion binding"/>
    <property type="evidence" value="ECO:0007669"/>
    <property type="project" value="UniProtKB-KW"/>
</dbReference>
<evidence type="ECO:0000256" key="2">
    <source>
        <dbReference type="ARBA" id="ARBA00022737"/>
    </source>
</evidence>
<comment type="caution">
    <text evidence="7">The sequence shown here is derived from an EMBL/GenBank/DDBJ whole genome shotgun (WGS) entry which is preliminary data.</text>
</comment>
<dbReference type="AlphaFoldDB" id="A0A484GKZ0"/>
<accession>A0A484GKZ0</accession>
<keyword evidence="3 5" id="KW-0863">Zinc-finger</keyword>
<evidence type="ECO:0000256" key="4">
    <source>
        <dbReference type="ARBA" id="ARBA00022833"/>
    </source>
</evidence>
<keyword evidence="8" id="KW-1185">Reference proteome</keyword>
<dbReference type="FunFam" id="3.30.160.60:FF:002343">
    <property type="entry name" value="Zinc finger protein 33A"/>
    <property type="match status" value="1"/>
</dbReference>
<evidence type="ECO:0000259" key="6">
    <source>
        <dbReference type="PROSITE" id="PS50157"/>
    </source>
</evidence>
<feature type="domain" description="C2H2-type" evidence="6">
    <location>
        <begin position="31"/>
        <end position="56"/>
    </location>
</feature>
<keyword evidence="4" id="KW-0862">Zinc</keyword>
<dbReference type="Gene3D" id="3.30.160.60">
    <property type="entry name" value="Classic Zinc Finger"/>
    <property type="match status" value="1"/>
</dbReference>
<organism evidence="7 8">
    <name type="scientific">Sousa chinensis</name>
    <name type="common">Indo-pacific humpbacked dolphin</name>
    <name type="synonym">Steno chinensis</name>
    <dbReference type="NCBI Taxonomy" id="103600"/>
    <lineage>
        <taxon>Eukaryota</taxon>
        <taxon>Metazoa</taxon>
        <taxon>Chordata</taxon>
        <taxon>Craniata</taxon>
        <taxon>Vertebrata</taxon>
        <taxon>Euteleostomi</taxon>
        <taxon>Mammalia</taxon>
        <taxon>Eutheria</taxon>
        <taxon>Laurasiatheria</taxon>
        <taxon>Artiodactyla</taxon>
        <taxon>Whippomorpha</taxon>
        <taxon>Cetacea</taxon>
        <taxon>Odontoceti</taxon>
        <taxon>Delphinidae</taxon>
        <taxon>Sousa</taxon>
    </lineage>
</organism>
<dbReference type="PROSITE" id="PS50157">
    <property type="entry name" value="ZINC_FINGER_C2H2_2"/>
    <property type="match status" value="1"/>
</dbReference>
<evidence type="ECO:0000313" key="7">
    <source>
        <dbReference type="EMBL" id="TEA36467.1"/>
    </source>
</evidence>
<name>A0A484GKZ0_SOUCH</name>
<dbReference type="SUPFAM" id="SSF57667">
    <property type="entry name" value="beta-beta-alpha zinc fingers"/>
    <property type="match status" value="1"/>
</dbReference>
<dbReference type="InterPro" id="IPR036236">
    <property type="entry name" value="Znf_C2H2_sf"/>
</dbReference>
<evidence type="ECO:0000256" key="3">
    <source>
        <dbReference type="ARBA" id="ARBA00022771"/>
    </source>
</evidence>
<protein>
    <recommendedName>
        <fullName evidence="6">C2H2-type domain-containing protein</fullName>
    </recommendedName>
</protein>
<dbReference type="InterPro" id="IPR013087">
    <property type="entry name" value="Znf_C2H2_type"/>
</dbReference>
<reference evidence="7 8" key="1">
    <citation type="journal article" date="2018" name="Genomics">
        <title>Molecular footprints of inshore aquatic adaptation in Indo-Pacific humpback dolphin (Sousa chinensis).</title>
        <authorList>
            <person name="Ming Y."/>
            <person name="Jian J."/>
            <person name="Yu F."/>
            <person name="Yu X."/>
            <person name="Wang J."/>
            <person name="Liu W."/>
        </authorList>
    </citation>
    <scope>NUCLEOTIDE SEQUENCE [LARGE SCALE GENOMIC DNA]</scope>
    <source>
        <strain evidence="7">MY-2018</strain>
        <tissue evidence="7">Skin</tissue>
    </source>
</reference>
<dbReference type="EMBL" id="QWLN02006127">
    <property type="protein sequence ID" value="TEA36467.1"/>
    <property type="molecule type" value="Genomic_DNA"/>
</dbReference>
<gene>
    <name evidence="7" type="ORF">DBR06_SOUSAS10810063</name>
</gene>
<evidence type="ECO:0000256" key="5">
    <source>
        <dbReference type="PROSITE-ProRule" id="PRU00042"/>
    </source>
</evidence>
<keyword evidence="2" id="KW-0677">Repeat</keyword>
<dbReference type="Proteomes" id="UP000295264">
    <property type="component" value="Unassembled WGS sequence"/>
</dbReference>
<evidence type="ECO:0000313" key="8">
    <source>
        <dbReference type="Proteomes" id="UP000295264"/>
    </source>
</evidence>
<keyword evidence="1" id="KW-0479">Metal-binding</keyword>
<evidence type="ECO:0000256" key="1">
    <source>
        <dbReference type="ARBA" id="ARBA00022723"/>
    </source>
</evidence>
<feature type="non-terminal residue" evidence="7">
    <location>
        <position position="56"/>
    </location>
</feature>
<proteinExistence type="predicted"/>
<sequence>KSYKYKIFGEALNSGYQITQLQRIHTGKKLYEFKVCGKTFIHVRDLSFHQVIHGGK</sequence>
<feature type="non-terminal residue" evidence="7">
    <location>
        <position position="1"/>
    </location>
</feature>